<dbReference type="EMBL" id="DTGT01000191">
    <property type="protein sequence ID" value="HGH60879.1"/>
    <property type="molecule type" value="Genomic_DNA"/>
</dbReference>
<dbReference type="FunFam" id="3.30.1330.10:FF:000001">
    <property type="entry name" value="Phosphoribosylformylglycinamidine cyclo-ligase"/>
    <property type="match status" value="1"/>
</dbReference>
<reference evidence="18" key="1">
    <citation type="journal article" date="2020" name="mSystems">
        <title>Genome- and Community-Level Interaction Insights into Carbon Utilization and Element Cycling Functions of Hydrothermarchaeota in Hydrothermal Sediment.</title>
        <authorList>
            <person name="Zhou Z."/>
            <person name="Liu Y."/>
            <person name="Xu W."/>
            <person name="Pan J."/>
            <person name="Luo Z.H."/>
            <person name="Li M."/>
        </authorList>
    </citation>
    <scope>NUCLEOTIDE SEQUENCE [LARGE SCALE GENOMIC DNA]</scope>
    <source>
        <strain evidence="18">SpSt-769</strain>
    </source>
</reference>
<evidence type="ECO:0000256" key="7">
    <source>
        <dbReference type="ARBA" id="ARBA00022598"/>
    </source>
</evidence>
<comment type="pathway">
    <text evidence="2 15">Purine metabolism; IMP biosynthesis via de novo pathway; 5-amino-1-(5-phospho-D-ribosyl)imidazole from N(2)-formyl-N(1)-(5-phospho-D-ribosyl)glycinamide: step 2/2.</text>
</comment>
<comment type="catalytic activity">
    <reaction evidence="14 15">
        <text>2-formamido-N(1)-(5-O-phospho-beta-D-ribosyl)acetamidine + ATP = 5-amino-1-(5-phospho-beta-D-ribosyl)imidazole + ADP + phosphate + H(+)</text>
        <dbReference type="Rhea" id="RHEA:23032"/>
        <dbReference type="ChEBI" id="CHEBI:15378"/>
        <dbReference type="ChEBI" id="CHEBI:30616"/>
        <dbReference type="ChEBI" id="CHEBI:43474"/>
        <dbReference type="ChEBI" id="CHEBI:137981"/>
        <dbReference type="ChEBI" id="CHEBI:147287"/>
        <dbReference type="ChEBI" id="CHEBI:456216"/>
        <dbReference type="EC" id="6.3.3.1"/>
    </reaction>
</comment>
<dbReference type="GO" id="GO:0006189">
    <property type="term" value="P:'de novo' IMP biosynthetic process"/>
    <property type="evidence" value="ECO:0007669"/>
    <property type="project" value="UniProtKB-UniRule"/>
</dbReference>
<comment type="caution">
    <text evidence="18">The sequence shown here is derived from an EMBL/GenBank/DDBJ whole genome shotgun (WGS) entry which is preliminary data.</text>
</comment>
<dbReference type="FunFam" id="3.90.650.10:FF:000011">
    <property type="entry name" value="Phosphoribosylformylglycinamidine cyclo-ligase"/>
    <property type="match status" value="1"/>
</dbReference>
<feature type="domain" description="PurM-like N-terminal" evidence="16">
    <location>
        <begin position="55"/>
        <end position="159"/>
    </location>
</feature>
<dbReference type="GO" id="GO:0005524">
    <property type="term" value="F:ATP binding"/>
    <property type="evidence" value="ECO:0007669"/>
    <property type="project" value="UniProtKB-KW"/>
</dbReference>
<dbReference type="GO" id="GO:0004637">
    <property type="term" value="F:phosphoribosylamine-glycine ligase activity"/>
    <property type="evidence" value="ECO:0007669"/>
    <property type="project" value="TreeGrafter"/>
</dbReference>
<dbReference type="CDD" id="cd02196">
    <property type="entry name" value="PurM"/>
    <property type="match status" value="1"/>
</dbReference>
<dbReference type="SUPFAM" id="SSF55326">
    <property type="entry name" value="PurM N-terminal domain-like"/>
    <property type="match status" value="1"/>
</dbReference>
<dbReference type="InterPro" id="IPR036921">
    <property type="entry name" value="PurM-like_N_sf"/>
</dbReference>
<dbReference type="AlphaFoldDB" id="A0A7C4ARV8"/>
<evidence type="ECO:0000256" key="8">
    <source>
        <dbReference type="ARBA" id="ARBA00022741"/>
    </source>
</evidence>
<dbReference type="Pfam" id="PF00586">
    <property type="entry name" value="AIRS"/>
    <property type="match status" value="1"/>
</dbReference>
<evidence type="ECO:0000256" key="14">
    <source>
        <dbReference type="ARBA" id="ARBA00049057"/>
    </source>
</evidence>
<evidence type="ECO:0000256" key="4">
    <source>
        <dbReference type="ARBA" id="ARBA00013047"/>
    </source>
</evidence>
<dbReference type="InterPro" id="IPR036676">
    <property type="entry name" value="PurM-like_C_sf"/>
</dbReference>
<proteinExistence type="inferred from homology"/>
<dbReference type="Gene3D" id="3.90.650.10">
    <property type="entry name" value="PurM-like C-terminal domain"/>
    <property type="match status" value="1"/>
</dbReference>
<evidence type="ECO:0000256" key="11">
    <source>
        <dbReference type="ARBA" id="ARBA00031908"/>
    </source>
</evidence>
<evidence type="ECO:0000256" key="15">
    <source>
        <dbReference type="HAMAP-Rule" id="MF_00741"/>
    </source>
</evidence>
<dbReference type="GO" id="GO:0046084">
    <property type="term" value="P:adenine biosynthetic process"/>
    <property type="evidence" value="ECO:0007669"/>
    <property type="project" value="TreeGrafter"/>
</dbReference>
<evidence type="ECO:0000256" key="9">
    <source>
        <dbReference type="ARBA" id="ARBA00022755"/>
    </source>
</evidence>
<comment type="subcellular location">
    <subcellularLocation>
        <location evidence="1 15">Cytoplasm</location>
    </subcellularLocation>
</comment>
<evidence type="ECO:0000256" key="3">
    <source>
        <dbReference type="ARBA" id="ARBA00010280"/>
    </source>
</evidence>
<gene>
    <name evidence="15" type="primary">purM</name>
    <name evidence="18" type="ORF">ENV54_06235</name>
</gene>
<keyword evidence="6 15" id="KW-0963">Cytoplasm</keyword>
<evidence type="ECO:0000256" key="13">
    <source>
        <dbReference type="ARBA" id="ARBA00033093"/>
    </source>
</evidence>
<evidence type="ECO:0000256" key="1">
    <source>
        <dbReference type="ARBA" id="ARBA00004496"/>
    </source>
</evidence>
<dbReference type="UniPathway" id="UPA00074">
    <property type="reaction ID" value="UER00129"/>
</dbReference>
<evidence type="ECO:0000259" key="17">
    <source>
        <dbReference type="Pfam" id="PF02769"/>
    </source>
</evidence>
<evidence type="ECO:0000313" key="18">
    <source>
        <dbReference type="EMBL" id="HGH60879.1"/>
    </source>
</evidence>
<evidence type="ECO:0000256" key="2">
    <source>
        <dbReference type="ARBA" id="ARBA00004686"/>
    </source>
</evidence>
<evidence type="ECO:0000256" key="6">
    <source>
        <dbReference type="ARBA" id="ARBA00022490"/>
    </source>
</evidence>
<dbReference type="Pfam" id="PF02769">
    <property type="entry name" value="AIRS_C"/>
    <property type="match status" value="1"/>
</dbReference>
<dbReference type="GO" id="GO:0005829">
    <property type="term" value="C:cytosol"/>
    <property type="evidence" value="ECO:0007669"/>
    <property type="project" value="TreeGrafter"/>
</dbReference>
<sequence length="343" mass="37209">MTYKDAGVDTELADSVIKSLRDELRTTFRSEVFGQMGGFSALFRPNWRQYKSPILVSTTDGVGTKLKIAFMTGIHDSVGLDLVAMNVNDILVSGAEPLFFLDYFATGKLDAHTMKTVVKGIARGCLQAGCSLIGGETAEMPDFYQPGEYDLAGFCVGMVDEANLVNGTRVREGDNLIGLASSGLHSNGFSLVRKALLEKKKYPLDRHILELGKSLGEELLTPTAIYVKPILKLMEKTPVNGMVHITGGGFVDNIPRVLSERLKAVVELGTWKVPPIFGIIQHAANLENLEMFETFNMGVGFIVILGKEHTDRALALLNSQGIAASIIGVIEPRSSGEEQVAFV</sequence>
<keyword evidence="10 15" id="KW-0067">ATP-binding</keyword>
<keyword evidence="8 15" id="KW-0547">Nucleotide-binding</keyword>
<dbReference type="InterPro" id="IPR004733">
    <property type="entry name" value="PurM_cligase"/>
</dbReference>
<name>A0A7C4ARV8_9BACT</name>
<dbReference type="GO" id="GO:0004641">
    <property type="term" value="F:phosphoribosylformylglycinamidine cyclo-ligase activity"/>
    <property type="evidence" value="ECO:0007669"/>
    <property type="project" value="UniProtKB-UniRule"/>
</dbReference>
<accession>A0A7C4ARV8</accession>
<comment type="similarity">
    <text evidence="3 15">Belongs to the AIR synthase family.</text>
</comment>
<dbReference type="SUPFAM" id="SSF56042">
    <property type="entry name" value="PurM C-terminal domain-like"/>
    <property type="match status" value="1"/>
</dbReference>
<dbReference type="Gene3D" id="3.30.1330.10">
    <property type="entry name" value="PurM-like, N-terminal domain"/>
    <property type="match status" value="1"/>
</dbReference>
<keyword evidence="7 15" id="KW-0436">Ligase</keyword>
<dbReference type="EC" id="6.3.3.1" evidence="4 15"/>
<dbReference type="HAMAP" id="MF_00741">
    <property type="entry name" value="AIRS"/>
    <property type="match status" value="1"/>
</dbReference>
<dbReference type="InterPro" id="IPR010918">
    <property type="entry name" value="PurM-like_C_dom"/>
</dbReference>
<evidence type="ECO:0000256" key="5">
    <source>
        <dbReference type="ARBA" id="ARBA00020367"/>
    </source>
</evidence>
<protein>
    <recommendedName>
        <fullName evidence="5 15">Phosphoribosylformylglycinamidine cyclo-ligase</fullName>
        <ecNumber evidence="4 15">6.3.3.1</ecNumber>
    </recommendedName>
    <alternativeName>
        <fullName evidence="12 15">AIR synthase</fullName>
    </alternativeName>
    <alternativeName>
        <fullName evidence="13 15">AIRS</fullName>
    </alternativeName>
    <alternativeName>
        <fullName evidence="11 15">Phosphoribosyl-aminoimidazole synthetase</fullName>
    </alternativeName>
</protein>
<organism evidence="18">
    <name type="scientific">Desulfomonile tiedjei</name>
    <dbReference type="NCBI Taxonomy" id="2358"/>
    <lineage>
        <taxon>Bacteria</taxon>
        <taxon>Pseudomonadati</taxon>
        <taxon>Thermodesulfobacteriota</taxon>
        <taxon>Desulfomonilia</taxon>
        <taxon>Desulfomonilales</taxon>
        <taxon>Desulfomonilaceae</taxon>
        <taxon>Desulfomonile</taxon>
    </lineage>
</organism>
<dbReference type="PANTHER" id="PTHR10520">
    <property type="entry name" value="TRIFUNCTIONAL PURINE BIOSYNTHETIC PROTEIN ADENOSINE-3-RELATED"/>
    <property type="match status" value="1"/>
</dbReference>
<dbReference type="PANTHER" id="PTHR10520:SF12">
    <property type="entry name" value="TRIFUNCTIONAL PURINE BIOSYNTHETIC PROTEIN ADENOSINE-3"/>
    <property type="match status" value="1"/>
</dbReference>
<feature type="domain" description="PurM-like C-terminal" evidence="17">
    <location>
        <begin position="171"/>
        <end position="338"/>
    </location>
</feature>
<keyword evidence="9 15" id="KW-0658">Purine biosynthesis</keyword>
<evidence type="ECO:0000256" key="12">
    <source>
        <dbReference type="ARBA" id="ARBA00032931"/>
    </source>
</evidence>
<evidence type="ECO:0000259" key="16">
    <source>
        <dbReference type="Pfam" id="PF00586"/>
    </source>
</evidence>
<dbReference type="NCBIfam" id="TIGR00878">
    <property type="entry name" value="purM"/>
    <property type="match status" value="1"/>
</dbReference>
<dbReference type="InterPro" id="IPR016188">
    <property type="entry name" value="PurM-like_N"/>
</dbReference>
<evidence type="ECO:0000256" key="10">
    <source>
        <dbReference type="ARBA" id="ARBA00022840"/>
    </source>
</evidence>